<dbReference type="EMBL" id="CAEY01000114">
    <property type="status" value="NOT_ANNOTATED_CDS"/>
    <property type="molecule type" value="Genomic_DNA"/>
</dbReference>
<feature type="chain" id="PRO_5004591573" description="CUB domain-containing protein" evidence="1">
    <location>
        <begin position="29"/>
        <end position="671"/>
    </location>
</feature>
<accession>T1KIT1</accession>
<feature type="signal peptide" evidence="1">
    <location>
        <begin position="1"/>
        <end position="28"/>
    </location>
</feature>
<dbReference type="HOGENOM" id="CLU_409598_0_0_1"/>
<reference evidence="3" key="1">
    <citation type="submission" date="2011-08" db="EMBL/GenBank/DDBJ databases">
        <authorList>
            <person name="Rombauts S."/>
        </authorList>
    </citation>
    <scope>NUCLEOTIDE SEQUENCE</scope>
    <source>
        <strain evidence="3">London</strain>
    </source>
</reference>
<proteinExistence type="predicted"/>
<evidence type="ECO:0000256" key="1">
    <source>
        <dbReference type="SAM" id="SignalP"/>
    </source>
</evidence>
<evidence type="ECO:0000313" key="3">
    <source>
        <dbReference type="Proteomes" id="UP000015104"/>
    </source>
</evidence>
<dbReference type="Proteomes" id="UP000015104">
    <property type="component" value="Unassembled WGS sequence"/>
</dbReference>
<protein>
    <recommendedName>
        <fullName evidence="4">CUB domain-containing protein</fullName>
    </recommendedName>
</protein>
<reference evidence="2" key="2">
    <citation type="submission" date="2015-06" db="UniProtKB">
        <authorList>
            <consortium name="EnsemblMetazoa"/>
        </authorList>
    </citation>
    <scope>IDENTIFICATION</scope>
</reference>
<evidence type="ECO:0008006" key="4">
    <source>
        <dbReference type="Google" id="ProtNLM"/>
    </source>
</evidence>
<evidence type="ECO:0000313" key="2">
    <source>
        <dbReference type="EnsemblMetazoa" id="tetur12g02460.1"/>
    </source>
</evidence>
<keyword evidence="1" id="KW-0732">Signal</keyword>
<dbReference type="EnsemblMetazoa" id="tetur12g02460.1">
    <property type="protein sequence ID" value="tetur12g02460.1"/>
    <property type="gene ID" value="tetur12g02460"/>
</dbReference>
<name>T1KIT1_TETUR</name>
<sequence>MMIFQSGIKHLWTFFVITLSLNLIHTHGKIIDQVYEQCNRPVASRLPLECIGFPRTTSDCLTRQSCDMVAMVSVVPSTDGNHFDDSFNLTLIGTHLRDASKHEMSFILDAAFMPTYNPGEGTYYNCSWTQGEPTVDVMVKNPGQIVRSIGQGTIEEDLLVCQWVMNRSATTWPTDHEAPTVTNQILNIVLALPIPDSLDFNVYSFDYVTNNSYYDVTLYAADDAPGFQVICGKYSLEAYFISPNGSQELSTSVITSMRTHIDTDFDGLRCNWTLPKLFKVFGVTFDTKTVKYMVKLRHSPNFYVDKAPVALPGFQISESIYKACSTKSKERECFGLNTNDPMGDCFTSRDCQAFAVFTVEDETNWPTFVEPKMILDLYASKSLSYLKSSSMSTASPQAGVNMSLSLSTENDKEAKTVYKCTNDGRRISSIEYPFRPRPVRSGSIFTEADWVRCQWIWWPNGTNWPTNNRSEIIDLVNQRPSIQLAVGTEKKVLPATSVTLPIYKLRYFYQECEKTGENLCLQSEPGCLKSSSCTSLIHMKKHHGDTIDVEVFLTQDFDKLELIYVDPEENSIKIECYNDKSSSDRSAISDESFKVKKSEQFQPIQTQFTKYSESRRFKMGFSRCSWLQEKQLSIGPFTFNSEINRYDIKLLVTSYDGFVARYSWDKVAILL</sequence>
<keyword evidence="3" id="KW-1185">Reference proteome</keyword>
<organism evidence="2 3">
    <name type="scientific">Tetranychus urticae</name>
    <name type="common">Two-spotted spider mite</name>
    <dbReference type="NCBI Taxonomy" id="32264"/>
    <lineage>
        <taxon>Eukaryota</taxon>
        <taxon>Metazoa</taxon>
        <taxon>Ecdysozoa</taxon>
        <taxon>Arthropoda</taxon>
        <taxon>Chelicerata</taxon>
        <taxon>Arachnida</taxon>
        <taxon>Acari</taxon>
        <taxon>Acariformes</taxon>
        <taxon>Trombidiformes</taxon>
        <taxon>Prostigmata</taxon>
        <taxon>Eleutherengona</taxon>
        <taxon>Raphignathae</taxon>
        <taxon>Tetranychoidea</taxon>
        <taxon>Tetranychidae</taxon>
        <taxon>Tetranychus</taxon>
    </lineage>
</organism>
<dbReference type="AlphaFoldDB" id="T1KIT1"/>